<accession>A0AC61N2L9</accession>
<protein>
    <submittedName>
        <fullName evidence="1">ATP-binding cassette domain-containing protein</fullName>
    </submittedName>
</protein>
<evidence type="ECO:0000313" key="1">
    <source>
        <dbReference type="EMBL" id="QUC66840.1"/>
    </source>
</evidence>
<dbReference type="Proteomes" id="UP000682782">
    <property type="component" value="Chromosome"/>
</dbReference>
<name>A0AC61N2L9_9FIRM</name>
<keyword evidence="2" id="KW-1185">Reference proteome</keyword>
<reference evidence="1" key="1">
    <citation type="submission" date="2021-01" db="EMBL/GenBank/DDBJ databases">
        <title>Complete genome sequence of Clostridiales bacterium R-7.</title>
        <authorList>
            <person name="Mahoney-Kurpe S.C."/>
            <person name="Palevich N."/>
            <person name="Koike S."/>
            <person name="Moon C.D."/>
            <person name="Attwood G.T."/>
        </authorList>
    </citation>
    <scope>NUCLEOTIDE SEQUENCE</scope>
    <source>
        <strain evidence="1">R-7</strain>
    </source>
</reference>
<keyword evidence="1" id="KW-0547">Nucleotide-binding</keyword>
<gene>
    <name evidence="1" type="ORF">JYE49_13490</name>
</gene>
<keyword evidence="1" id="KW-0067">ATP-binding</keyword>
<dbReference type="EMBL" id="CP068393">
    <property type="protein sequence ID" value="QUC66840.1"/>
    <property type="molecule type" value="Genomic_DNA"/>
</dbReference>
<organism evidence="1 2">
    <name type="scientific">Aristaeella hokkaidonensis</name>
    <dbReference type="NCBI Taxonomy" id="3046382"/>
    <lineage>
        <taxon>Bacteria</taxon>
        <taxon>Bacillati</taxon>
        <taxon>Bacillota</taxon>
        <taxon>Clostridia</taxon>
        <taxon>Eubacteriales</taxon>
        <taxon>Aristaeellaceae</taxon>
        <taxon>Aristaeella</taxon>
    </lineage>
</organism>
<evidence type="ECO:0000313" key="2">
    <source>
        <dbReference type="Proteomes" id="UP000682782"/>
    </source>
</evidence>
<proteinExistence type="predicted"/>
<sequence length="342" mass="36951">MIELKNLSKQFETMDGSVDALRHINLTIQDGDIYGIIGMSGAGKSTLVRCINMLERPTEGSVLVNGKDIGALKQKDLRAMRRKITMIFQGFNLLMQRTCLKNVMLPLRLGGIDRKTAEAKARELLALVDLPDKANSYPAQLSGGQQQRVAIARALATEPDVLLCDEATSALDPKTTHSILELIRDINKKLGITVIVITHQMSVVQEVCNRVAILENGEVVEEGGVAEVFSNPRANATRNLIYPESADGGSVFPEGGQRIRVIFNGAVASREPLIAKMAIDCGIMASILGASTRSVGDRAYGYMLLDIPGSPENLAKAVTYLSATPDITVQVEAEYAAKEVEA</sequence>